<sequence>MQSDVRGGLTLLPKAIASLAYLILLIFTSVLPVDNLAFFISFALLVPFLVFMCLIPESPR</sequence>
<comment type="caution">
    <text evidence="2">The sequence shown here is derived from an EMBL/GenBank/DDBJ whole genome shotgun (WGS) entry which is preliminary data.</text>
</comment>
<accession>A0A8J2KYX8</accession>
<evidence type="ECO:0000313" key="3">
    <source>
        <dbReference type="Proteomes" id="UP000708208"/>
    </source>
</evidence>
<feature type="transmembrane region" description="Helical" evidence="1">
    <location>
        <begin position="36"/>
        <end position="55"/>
    </location>
</feature>
<dbReference type="AlphaFoldDB" id="A0A8J2KYX8"/>
<keyword evidence="1" id="KW-0812">Transmembrane</keyword>
<feature type="non-terminal residue" evidence="2">
    <location>
        <position position="1"/>
    </location>
</feature>
<organism evidence="2 3">
    <name type="scientific">Allacma fusca</name>
    <dbReference type="NCBI Taxonomy" id="39272"/>
    <lineage>
        <taxon>Eukaryota</taxon>
        <taxon>Metazoa</taxon>
        <taxon>Ecdysozoa</taxon>
        <taxon>Arthropoda</taxon>
        <taxon>Hexapoda</taxon>
        <taxon>Collembola</taxon>
        <taxon>Symphypleona</taxon>
        <taxon>Sminthuridae</taxon>
        <taxon>Allacma</taxon>
    </lineage>
</organism>
<keyword evidence="1" id="KW-0472">Membrane</keyword>
<dbReference type="EMBL" id="CAJVCH010278619">
    <property type="protein sequence ID" value="CAG7734920.1"/>
    <property type="molecule type" value="Genomic_DNA"/>
</dbReference>
<feature type="transmembrane region" description="Helical" evidence="1">
    <location>
        <begin position="12"/>
        <end position="30"/>
    </location>
</feature>
<name>A0A8J2KYX8_9HEXA</name>
<dbReference type="Proteomes" id="UP000708208">
    <property type="component" value="Unassembled WGS sequence"/>
</dbReference>
<reference evidence="2" key="1">
    <citation type="submission" date="2021-06" db="EMBL/GenBank/DDBJ databases">
        <authorList>
            <person name="Hodson N. C."/>
            <person name="Mongue J. A."/>
            <person name="Jaron S. K."/>
        </authorList>
    </citation>
    <scope>NUCLEOTIDE SEQUENCE</scope>
</reference>
<evidence type="ECO:0000313" key="2">
    <source>
        <dbReference type="EMBL" id="CAG7734920.1"/>
    </source>
</evidence>
<gene>
    <name evidence="2" type="ORF">AFUS01_LOCUS23280</name>
</gene>
<protein>
    <submittedName>
        <fullName evidence="2">Uncharacterized protein</fullName>
    </submittedName>
</protein>
<proteinExistence type="predicted"/>
<keyword evidence="3" id="KW-1185">Reference proteome</keyword>
<keyword evidence="1" id="KW-1133">Transmembrane helix</keyword>
<evidence type="ECO:0000256" key="1">
    <source>
        <dbReference type="SAM" id="Phobius"/>
    </source>
</evidence>